<keyword evidence="1" id="KW-0732">Signal</keyword>
<dbReference type="OrthoDB" id="7596534at2"/>
<dbReference type="Proteomes" id="UP000305887">
    <property type="component" value="Unassembled WGS sequence"/>
</dbReference>
<gene>
    <name evidence="2" type="ORF">FHG66_20895</name>
</gene>
<feature type="chain" id="PRO_5022780838" evidence="1">
    <location>
        <begin position="25"/>
        <end position="193"/>
    </location>
</feature>
<evidence type="ECO:0000313" key="3">
    <source>
        <dbReference type="Proteomes" id="UP000305887"/>
    </source>
</evidence>
<dbReference type="SUPFAM" id="SSF47175">
    <property type="entry name" value="Cytochromes"/>
    <property type="match status" value="1"/>
</dbReference>
<feature type="signal peptide" evidence="1">
    <location>
        <begin position="1"/>
        <end position="24"/>
    </location>
</feature>
<name>A0A5C4MH52_9RHOB</name>
<dbReference type="PROSITE" id="PS51009">
    <property type="entry name" value="CYTCII"/>
    <property type="match status" value="1"/>
</dbReference>
<dbReference type="EMBL" id="VDFU01000063">
    <property type="protein sequence ID" value="TNC43656.1"/>
    <property type="molecule type" value="Genomic_DNA"/>
</dbReference>
<sequence>MPLRSAICKVILVLGLGSGAGLVAQELAPTISIAPKRTADPTGPEAYVDTRQSLMAAMQELGVRIDLEAQTADEATFVRLVEDAEVIAALMRSVPLLFPEGTGPHQLPGVTTHASPAIWEERDRFEVISANALAAAETLMLAPDRAALFARFEELETICTACHTEFLEYDPFEGMAGAGPLDEALFEFGGSAD</sequence>
<evidence type="ECO:0000256" key="1">
    <source>
        <dbReference type="SAM" id="SignalP"/>
    </source>
</evidence>
<dbReference type="InterPro" id="IPR010980">
    <property type="entry name" value="Cyt_c/b562"/>
</dbReference>
<protein>
    <submittedName>
        <fullName evidence="2">Cytochrome c</fullName>
    </submittedName>
</protein>
<dbReference type="Pfam" id="PF01322">
    <property type="entry name" value="Cytochrom_C_2"/>
    <property type="match status" value="1"/>
</dbReference>
<dbReference type="InterPro" id="IPR002321">
    <property type="entry name" value="Cyt_c_II"/>
</dbReference>
<reference evidence="2 3" key="1">
    <citation type="submission" date="2019-06" db="EMBL/GenBank/DDBJ databases">
        <title>YIM 131921 draft genome.</title>
        <authorList>
            <person name="Jiang L."/>
        </authorList>
    </citation>
    <scope>NUCLEOTIDE SEQUENCE [LARGE SCALE GENOMIC DNA]</scope>
    <source>
        <strain evidence="2 3">YIM 131921</strain>
    </source>
</reference>
<dbReference type="GO" id="GO:0009055">
    <property type="term" value="F:electron transfer activity"/>
    <property type="evidence" value="ECO:0007669"/>
    <property type="project" value="InterPro"/>
</dbReference>
<dbReference type="RefSeq" id="WP_139079082.1">
    <property type="nucleotide sequence ID" value="NZ_VDFU01000063.1"/>
</dbReference>
<organism evidence="2 3">
    <name type="scientific">Rubellimicrobium rubrum</name>
    <dbReference type="NCBI Taxonomy" id="2585369"/>
    <lineage>
        <taxon>Bacteria</taxon>
        <taxon>Pseudomonadati</taxon>
        <taxon>Pseudomonadota</taxon>
        <taxon>Alphaproteobacteria</taxon>
        <taxon>Rhodobacterales</taxon>
        <taxon>Roseobacteraceae</taxon>
        <taxon>Rubellimicrobium</taxon>
    </lineage>
</organism>
<dbReference type="Gene3D" id="1.20.120.10">
    <property type="entry name" value="Cytochrome c/b562"/>
    <property type="match status" value="1"/>
</dbReference>
<dbReference type="AlphaFoldDB" id="A0A5C4MH52"/>
<dbReference type="GO" id="GO:0020037">
    <property type="term" value="F:heme binding"/>
    <property type="evidence" value="ECO:0007669"/>
    <property type="project" value="InterPro"/>
</dbReference>
<dbReference type="GO" id="GO:0005506">
    <property type="term" value="F:iron ion binding"/>
    <property type="evidence" value="ECO:0007669"/>
    <property type="project" value="InterPro"/>
</dbReference>
<accession>A0A5C4MH52</accession>
<proteinExistence type="predicted"/>
<evidence type="ECO:0000313" key="2">
    <source>
        <dbReference type="EMBL" id="TNC43656.1"/>
    </source>
</evidence>
<keyword evidence="3" id="KW-1185">Reference proteome</keyword>
<comment type="caution">
    <text evidence="2">The sequence shown here is derived from an EMBL/GenBank/DDBJ whole genome shotgun (WGS) entry which is preliminary data.</text>
</comment>
<dbReference type="GO" id="GO:0022900">
    <property type="term" value="P:electron transport chain"/>
    <property type="evidence" value="ECO:0007669"/>
    <property type="project" value="InterPro"/>
</dbReference>